<sequence length="140" mass="15829">MKEAETKLRANLKSIRELLDVDVTGCDITDVQNKATMLTQIIGLSSECKAESKRLEQLKMLSILNDIKDDGHPISSIKAQTFFSKFVICFFIIIYFNPFILHLTTCMVNPVGSLSLNHTQNVSINTTLVLIINTNQYKIY</sequence>
<protein>
    <submittedName>
        <fullName evidence="2">Uncharacterized protein</fullName>
    </submittedName>
</protein>
<proteinExistence type="predicted"/>
<accession>X1CX66</accession>
<reference evidence="2" key="1">
    <citation type="journal article" date="2014" name="Front. Microbiol.">
        <title>High frequency of phylogenetically diverse reductive dehalogenase-homologous genes in deep subseafloor sedimentary metagenomes.</title>
        <authorList>
            <person name="Kawai M."/>
            <person name="Futagami T."/>
            <person name="Toyoda A."/>
            <person name="Takaki Y."/>
            <person name="Nishi S."/>
            <person name="Hori S."/>
            <person name="Arai W."/>
            <person name="Tsubouchi T."/>
            <person name="Morono Y."/>
            <person name="Uchiyama I."/>
            <person name="Ito T."/>
            <person name="Fujiyama A."/>
            <person name="Inagaki F."/>
            <person name="Takami H."/>
        </authorList>
    </citation>
    <scope>NUCLEOTIDE SEQUENCE</scope>
    <source>
        <strain evidence="2">Expedition CK06-06</strain>
    </source>
</reference>
<keyword evidence="1" id="KW-0812">Transmembrane</keyword>
<evidence type="ECO:0000256" key="1">
    <source>
        <dbReference type="SAM" id="Phobius"/>
    </source>
</evidence>
<dbReference type="AlphaFoldDB" id="X1CX66"/>
<evidence type="ECO:0000313" key="2">
    <source>
        <dbReference type="EMBL" id="GAG88811.1"/>
    </source>
</evidence>
<comment type="caution">
    <text evidence="2">The sequence shown here is derived from an EMBL/GenBank/DDBJ whole genome shotgun (WGS) entry which is preliminary data.</text>
</comment>
<dbReference type="EMBL" id="BART01010435">
    <property type="protein sequence ID" value="GAG88811.1"/>
    <property type="molecule type" value="Genomic_DNA"/>
</dbReference>
<organism evidence="2">
    <name type="scientific">marine sediment metagenome</name>
    <dbReference type="NCBI Taxonomy" id="412755"/>
    <lineage>
        <taxon>unclassified sequences</taxon>
        <taxon>metagenomes</taxon>
        <taxon>ecological metagenomes</taxon>
    </lineage>
</organism>
<keyword evidence="1" id="KW-1133">Transmembrane helix</keyword>
<keyword evidence="1" id="KW-0472">Membrane</keyword>
<feature type="transmembrane region" description="Helical" evidence="1">
    <location>
        <begin position="82"/>
        <end position="101"/>
    </location>
</feature>
<gene>
    <name evidence="2" type="ORF">S01H4_22687</name>
</gene>
<name>X1CX66_9ZZZZ</name>